<dbReference type="GO" id="GO:0046933">
    <property type="term" value="F:proton-transporting ATP synthase activity, rotational mechanism"/>
    <property type="evidence" value="ECO:0007669"/>
    <property type="project" value="UniProtKB-UniRule"/>
</dbReference>
<keyword evidence="7 14" id="KW-0375">Hydrogen ion transport</keyword>
<dbReference type="GO" id="GO:0005886">
    <property type="term" value="C:plasma membrane"/>
    <property type="evidence" value="ECO:0007669"/>
    <property type="project" value="UniProtKB-SubCell"/>
</dbReference>
<dbReference type="NCBIfam" id="TIGR01216">
    <property type="entry name" value="ATP_synt_epsi"/>
    <property type="match status" value="1"/>
</dbReference>
<evidence type="ECO:0000313" key="23">
    <source>
        <dbReference type="Proteomes" id="UP000029488"/>
    </source>
</evidence>
<dbReference type="Gene3D" id="1.20.5.440">
    <property type="entry name" value="ATP synthase delta/epsilon subunit, C-terminal domain"/>
    <property type="match status" value="1"/>
</dbReference>
<organism evidence="19 23">
    <name type="scientific">Ligilactobacillus salivarius</name>
    <dbReference type="NCBI Taxonomy" id="1624"/>
    <lineage>
        <taxon>Bacteria</taxon>
        <taxon>Bacillati</taxon>
        <taxon>Bacillota</taxon>
        <taxon>Bacilli</taxon>
        <taxon>Lactobacillales</taxon>
        <taxon>Lactobacillaceae</taxon>
        <taxon>Ligilactobacillus</taxon>
    </lineage>
</organism>
<name>A0A089RUT2_9LACO</name>
<evidence type="ECO:0000256" key="15">
    <source>
        <dbReference type="RuleBase" id="RU003656"/>
    </source>
</evidence>
<evidence type="ECO:0000259" key="17">
    <source>
        <dbReference type="Pfam" id="PF00401"/>
    </source>
</evidence>
<accession>A0A089RUT2</accession>
<dbReference type="Proteomes" id="UP000029488">
    <property type="component" value="Chromosome"/>
</dbReference>
<evidence type="ECO:0000313" key="21">
    <source>
        <dbReference type="EMBL" id="MYY72199.1"/>
    </source>
</evidence>
<protein>
    <recommendedName>
        <fullName evidence="4 14">ATP synthase epsilon chain</fullName>
    </recommendedName>
    <alternativeName>
        <fullName evidence="13 14">ATP synthase F1 sector epsilon subunit</fullName>
    </alternativeName>
    <alternativeName>
        <fullName evidence="12 14">F-ATPase epsilon subunit</fullName>
    </alternativeName>
</protein>
<dbReference type="PANTHER" id="PTHR13822:SF10">
    <property type="entry name" value="ATP SYNTHASE EPSILON CHAIN, CHLOROPLASTIC"/>
    <property type="match status" value="1"/>
</dbReference>
<evidence type="ECO:0000313" key="26">
    <source>
        <dbReference type="Proteomes" id="UP000471300"/>
    </source>
</evidence>
<evidence type="ECO:0000256" key="6">
    <source>
        <dbReference type="ARBA" id="ARBA00022475"/>
    </source>
</evidence>
<comment type="subunit">
    <text evidence="14 15">F-type ATPases have 2 components, CF(1) - the catalytic core - and CF(0) - the membrane proton channel. CF(1) has five subunits: alpha(3), beta(3), gamma(1), delta(1), epsilon(1). CF(0) has three main subunits: a, b and c.</text>
</comment>
<keyword evidence="19" id="KW-0378">Hydrolase</keyword>
<evidence type="ECO:0000256" key="12">
    <source>
        <dbReference type="ARBA" id="ARBA00030215"/>
    </source>
</evidence>
<evidence type="ECO:0000313" key="19">
    <source>
        <dbReference type="EMBL" id="AIR10342.1"/>
    </source>
</evidence>
<dbReference type="Gene3D" id="2.60.15.10">
    <property type="entry name" value="F0F1 ATP synthase delta/epsilon subunit, N-terminal"/>
    <property type="match status" value="1"/>
</dbReference>
<dbReference type="InterPro" id="IPR020546">
    <property type="entry name" value="ATP_synth_F1_dsu/esu_N"/>
</dbReference>
<dbReference type="EMBL" id="VSTR01000001">
    <property type="protein sequence ID" value="MYY72199.1"/>
    <property type="molecule type" value="Genomic_DNA"/>
</dbReference>
<evidence type="ECO:0000256" key="7">
    <source>
        <dbReference type="ARBA" id="ARBA00022781"/>
    </source>
</evidence>
<dbReference type="AlphaFoldDB" id="A0A089RUT2"/>
<dbReference type="GO" id="GO:0005524">
    <property type="term" value="F:ATP binding"/>
    <property type="evidence" value="ECO:0007669"/>
    <property type="project" value="UniProtKB-UniRule"/>
</dbReference>
<evidence type="ECO:0000313" key="25">
    <source>
        <dbReference type="Proteomes" id="UP000470980"/>
    </source>
</evidence>
<evidence type="ECO:0000256" key="8">
    <source>
        <dbReference type="ARBA" id="ARBA00023065"/>
    </source>
</evidence>
<dbReference type="EMBL" id="VSTU01000002">
    <property type="protein sequence ID" value="MYZ65824.1"/>
    <property type="molecule type" value="Genomic_DNA"/>
</dbReference>
<evidence type="ECO:0000256" key="16">
    <source>
        <dbReference type="SAM" id="Coils"/>
    </source>
</evidence>
<evidence type="ECO:0000256" key="9">
    <source>
        <dbReference type="ARBA" id="ARBA00023136"/>
    </source>
</evidence>
<reference evidence="25 26" key="3">
    <citation type="journal article" date="2020" name="Food Funct.">
        <title>Screening of Lactobacillus salivarius strains from the feces of Chinese populations and the evaluation of their effects against intestinal inflammation in mice.</title>
        <authorList>
            <person name="Zhai Q."/>
            <person name="Shen X."/>
            <person name="Cen S."/>
            <person name="Zhang C."/>
            <person name="Tian F."/>
            <person name="Zhao J."/>
            <person name="Zhang H."/>
            <person name="Xue Y."/>
            <person name="Chen W."/>
        </authorList>
    </citation>
    <scope>NUCLEOTIDE SEQUENCE [LARGE SCALE GENOMIC DNA]</scope>
    <source>
        <strain evidence="22 26">FZJTZ28M4.scaf</strain>
        <strain evidence="21 25">FZJTZ9M6.scaf</strain>
    </source>
</reference>
<evidence type="ECO:0000256" key="13">
    <source>
        <dbReference type="ARBA" id="ARBA00031795"/>
    </source>
</evidence>
<dbReference type="EMBL" id="CP007646">
    <property type="protein sequence ID" value="AIR10342.1"/>
    <property type="molecule type" value="Genomic_DNA"/>
</dbReference>
<keyword evidence="5 14" id="KW-0813">Transport</keyword>
<dbReference type="NCBIfam" id="NF001846">
    <property type="entry name" value="PRK00571.1-3"/>
    <property type="match status" value="1"/>
</dbReference>
<keyword evidence="10 14" id="KW-0139">CF(1)</keyword>
<keyword evidence="16" id="KW-0175">Coiled coil</keyword>
<dbReference type="RefSeq" id="WP_041822732.1">
    <property type="nucleotide sequence ID" value="NZ_CP007646.1"/>
</dbReference>
<dbReference type="PANTHER" id="PTHR13822">
    <property type="entry name" value="ATP SYNTHASE DELTA/EPSILON CHAIN"/>
    <property type="match status" value="1"/>
</dbReference>
<evidence type="ECO:0000256" key="4">
    <source>
        <dbReference type="ARBA" id="ARBA00014480"/>
    </source>
</evidence>
<evidence type="ECO:0000256" key="1">
    <source>
        <dbReference type="ARBA" id="ARBA00003543"/>
    </source>
</evidence>
<evidence type="ECO:0000256" key="2">
    <source>
        <dbReference type="ARBA" id="ARBA00004202"/>
    </source>
</evidence>
<comment type="function">
    <text evidence="1 14">Produces ATP from ADP in the presence of a proton gradient across the membrane.</text>
</comment>
<proteinExistence type="inferred from homology"/>
<evidence type="ECO:0000256" key="11">
    <source>
        <dbReference type="ARBA" id="ARBA00023310"/>
    </source>
</evidence>
<dbReference type="Pfam" id="PF00401">
    <property type="entry name" value="ATP-synt_DE"/>
    <property type="match status" value="1"/>
</dbReference>
<dbReference type="HAMAP" id="MF_00530">
    <property type="entry name" value="ATP_synth_epsil_bac"/>
    <property type="match status" value="1"/>
</dbReference>
<evidence type="ECO:0000256" key="14">
    <source>
        <dbReference type="HAMAP-Rule" id="MF_00530"/>
    </source>
</evidence>
<dbReference type="Proteomes" id="UP000470980">
    <property type="component" value="Unassembled WGS sequence"/>
</dbReference>
<comment type="subcellular location">
    <subcellularLocation>
        <location evidence="2 14">Cell membrane</location>
        <topology evidence="2 14">Peripheral membrane protein</topology>
    </subcellularLocation>
</comment>
<dbReference type="InterPro" id="IPR020547">
    <property type="entry name" value="ATP_synth_F1_esu_C"/>
</dbReference>
<evidence type="ECO:0000313" key="22">
    <source>
        <dbReference type="EMBL" id="MYZ65824.1"/>
    </source>
</evidence>
<keyword evidence="6 14" id="KW-1003">Cell membrane</keyword>
<evidence type="ECO:0000259" key="18">
    <source>
        <dbReference type="Pfam" id="PF02823"/>
    </source>
</evidence>
<keyword evidence="8 14" id="KW-0406">Ion transport</keyword>
<feature type="domain" description="ATP synthase F1 complex delta/epsilon subunit N-terminal" evidence="18">
    <location>
        <begin position="7"/>
        <end position="86"/>
    </location>
</feature>
<evidence type="ECO:0000256" key="3">
    <source>
        <dbReference type="ARBA" id="ARBA00005712"/>
    </source>
</evidence>
<dbReference type="GO" id="GO:0016787">
    <property type="term" value="F:hydrolase activity"/>
    <property type="evidence" value="ECO:0007669"/>
    <property type="project" value="UniProtKB-KW"/>
</dbReference>
<dbReference type="InterPro" id="IPR001469">
    <property type="entry name" value="ATP_synth_F1_dsu/esu"/>
</dbReference>
<dbReference type="Proteomes" id="UP000195378">
    <property type="component" value="Chromosome"/>
</dbReference>
<dbReference type="InterPro" id="IPR036771">
    <property type="entry name" value="ATPsynth_dsu/esu_N"/>
</dbReference>
<keyword evidence="11 14" id="KW-0066">ATP synthesis</keyword>
<dbReference type="InterPro" id="IPR036794">
    <property type="entry name" value="ATP_F1_dsu/esu_C_sf"/>
</dbReference>
<dbReference type="SUPFAM" id="SSF51344">
    <property type="entry name" value="Epsilon subunit of F1F0-ATP synthase N-terminal domain"/>
    <property type="match status" value="1"/>
</dbReference>
<dbReference type="KEGG" id="lsj:LSJ_0648"/>
<sequence>MDEKSILTINVVTPDGSVYENTTDLVICKTTVGEIGIMPNHLPLLASLAIDEVRVKVDDENFDEIAVSGGFMEFSDNTLSVVASAAERKETIDVSRAERAKQRAEKRIEEAKNENNDIDLRRAEVSLRRAINRLNISKH</sequence>
<keyword evidence="9 14" id="KW-0472">Membrane</keyword>
<evidence type="ECO:0000256" key="10">
    <source>
        <dbReference type="ARBA" id="ARBA00023196"/>
    </source>
</evidence>
<feature type="domain" description="ATP synthase epsilon subunit C-terminal" evidence="17">
    <location>
        <begin position="90"/>
        <end position="137"/>
    </location>
</feature>
<dbReference type="FunFam" id="1.20.5.440:FF:000001">
    <property type="entry name" value="ATP synthase epsilon chain"/>
    <property type="match status" value="1"/>
</dbReference>
<evidence type="ECO:0000313" key="20">
    <source>
        <dbReference type="EMBL" id="ARU19525.1"/>
    </source>
</evidence>
<dbReference type="Proteomes" id="UP000471300">
    <property type="component" value="Unassembled WGS sequence"/>
</dbReference>
<evidence type="ECO:0000256" key="5">
    <source>
        <dbReference type="ARBA" id="ARBA00022448"/>
    </source>
</evidence>
<dbReference type="GO" id="GO:0045259">
    <property type="term" value="C:proton-transporting ATP synthase complex"/>
    <property type="evidence" value="ECO:0007669"/>
    <property type="project" value="UniProtKB-KW"/>
</dbReference>
<dbReference type="EMBL" id="CP020858">
    <property type="protein sequence ID" value="ARU19525.1"/>
    <property type="molecule type" value="Genomic_DNA"/>
</dbReference>
<evidence type="ECO:0000313" key="24">
    <source>
        <dbReference type="Proteomes" id="UP000195378"/>
    </source>
</evidence>
<dbReference type="CDD" id="cd12152">
    <property type="entry name" value="F1-ATPase_delta"/>
    <property type="match status" value="1"/>
</dbReference>
<dbReference type="Pfam" id="PF02823">
    <property type="entry name" value="ATP-synt_DE_N"/>
    <property type="match status" value="1"/>
</dbReference>
<dbReference type="SUPFAM" id="SSF46604">
    <property type="entry name" value="Epsilon subunit of F1F0-ATP synthase C-terminal domain"/>
    <property type="match status" value="1"/>
</dbReference>
<feature type="coiled-coil region" evidence="16">
    <location>
        <begin position="94"/>
        <end position="128"/>
    </location>
</feature>
<gene>
    <name evidence="14 19" type="primary">atpC</name>
    <name evidence="20" type="ORF">B7R82_05785</name>
    <name evidence="22" type="ORF">FYL06_02460</name>
    <name evidence="21" type="ORF">FYL10_00620</name>
    <name evidence="19" type="ORF">LSJ_0648</name>
</gene>
<reference evidence="20 24" key="2">
    <citation type="submission" date="2017-04" db="EMBL/GenBank/DDBJ databases">
        <title>Complete genome sequence of Lactobacillus salivarius ZLS006, a probiotic strain isolated from healthy piglet.</title>
        <authorList>
            <person name="Zhang D."/>
        </authorList>
    </citation>
    <scope>NUCLEOTIDE SEQUENCE [LARGE SCALE GENOMIC DNA]</scope>
    <source>
        <strain evidence="20 24">ZLS006</strain>
    </source>
</reference>
<comment type="similarity">
    <text evidence="3 14 15">Belongs to the ATPase epsilon chain family.</text>
</comment>
<reference evidence="19 23" key="1">
    <citation type="journal article" date="2014" name="BMC Genomics">
        <title>Unusual genome complexity in Lactobacillus salivarius JCM1046.</title>
        <authorList>
            <person name="Raftis E.J."/>
            <person name="Forde B.M."/>
            <person name="Claesson M.J."/>
            <person name="O'Toole P.W."/>
        </authorList>
    </citation>
    <scope>NUCLEOTIDE SEQUENCE [LARGE SCALE GENOMIC DNA]</scope>
    <source>
        <strain evidence="19 23">JCM1046</strain>
    </source>
</reference>